<dbReference type="Proteomes" id="UP000222460">
    <property type="component" value="Unassembled WGS sequence"/>
</dbReference>
<dbReference type="InterPro" id="IPR005318">
    <property type="entry name" value="OM_porin_bac"/>
</dbReference>
<comment type="caution">
    <text evidence="5">The sequence shown here is derived from an EMBL/GenBank/DDBJ whole genome shotgun (WGS) entry which is preliminary data.</text>
</comment>
<protein>
    <submittedName>
        <fullName evidence="5">Outer membrane porin, OprD family</fullName>
    </submittedName>
</protein>
<feature type="chain" id="PRO_5012835479" evidence="4">
    <location>
        <begin position="24"/>
        <end position="452"/>
    </location>
</feature>
<dbReference type="Gene3D" id="2.40.160.10">
    <property type="entry name" value="Porin"/>
    <property type="match status" value="1"/>
</dbReference>
<reference evidence="6" key="1">
    <citation type="submission" date="2017-10" db="EMBL/GenBank/DDBJ databases">
        <title>FDA dAtabase for Regulatory Grade micrObial Sequences (FDA-ARGOS): Supporting development and validation of Infectious Disease Dx tests.</title>
        <authorList>
            <person name="Goldberg B."/>
            <person name="Campos J."/>
            <person name="Tallon L."/>
            <person name="Sadzewicz L."/>
            <person name="Ott S."/>
            <person name="Zhao X."/>
            <person name="Nagaraj S."/>
            <person name="Vavikolanu K."/>
            <person name="Aluvathingal J."/>
            <person name="Nadendla S."/>
            <person name="Geyer C."/>
            <person name="Sichtig H."/>
        </authorList>
    </citation>
    <scope>NUCLEOTIDE SEQUENCE [LARGE SCALE GENOMIC DNA]</scope>
    <source>
        <strain evidence="6">FDAARGOS_376</strain>
    </source>
</reference>
<dbReference type="InterPro" id="IPR023614">
    <property type="entry name" value="Porin_dom_sf"/>
</dbReference>
<dbReference type="GO" id="GO:0015288">
    <property type="term" value="F:porin activity"/>
    <property type="evidence" value="ECO:0007669"/>
    <property type="project" value="TreeGrafter"/>
</dbReference>
<dbReference type="RefSeq" id="WP_098965276.1">
    <property type="nucleotide sequence ID" value="NZ_CP083988.1"/>
</dbReference>
<evidence type="ECO:0000256" key="1">
    <source>
        <dbReference type="ARBA" id="ARBA00009075"/>
    </source>
</evidence>
<sequence>MRVMKWSMIALAVAAGTSQFAMASSQDDAKGFLEDQSLKLKTRMEYMNRDYKNGAGNVAKKDGTPGFESGYRQDTGVSQLLTYESGFTQGTVGFGLDAMAMGSVKLDGGSGRRGNGLFAIDSDGNEEKSQGKIGGAVKFRVSDTVLKYGQQFVASPVFATDDSRLLPEVATGTLITSKEIKGLELSAGRFTALSKQTGMGRDSIGGLPDENGNGGKGLTSINIFGASYAFTDNFTGALAASDADQYFKKQYINLNYTLPIAEDQSLNFDFNGYKTEGEKRGNLVSAIGDETPDNDTRGVDNKLWSLAAAYSLGAHKFTIAHQRSSGDNAYYYGVDGNSTIFVANSIQISDFVGREERSWQARYDLNMKTYGVPGLSFMTRYVKGDNIKTNGLGEGKENEWNAESKYVIQEGPAKDLSFRLRYAMYRSNGAYSGYASDNNDTRLIVEYPLNIL</sequence>
<dbReference type="Pfam" id="PF03573">
    <property type="entry name" value="OprD"/>
    <property type="match status" value="1"/>
</dbReference>
<evidence type="ECO:0000313" key="5">
    <source>
        <dbReference type="EMBL" id="PHH40389.1"/>
    </source>
</evidence>
<accession>A0A2C5V746</accession>
<evidence type="ECO:0000256" key="2">
    <source>
        <dbReference type="ARBA" id="ARBA00022448"/>
    </source>
</evidence>
<name>A0A2C5V746_PSEPU</name>
<keyword evidence="2" id="KW-0813">Transport</keyword>
<feature type="signal peptide" evidence="4">
    <location>
        <begin position="1"/>
        <end position="23"/>
    </location>
</feature>
<comment type="similarity">
    <text evidence="1">Belongs to the outer membrane porin (Opr) (TC 1.B.25) family.</text>
</comment>
<dbReference type="GO" id="GO:0016020">
    <property type="term" value="C:membrane"/>
    <property type="evidence" value="ECO:0007669"/>
    <property type="project" value="InterPro"/>
</dbReference>
<evidence type="ECO:0000256" key="3">
    <source>
        <dbReference type="ARBA" id="ARBA00022729"/>
    </source>
</evidence>
<gene>
    <name evidence="5" type="ORF">CRX57_09465</name>
</gene>
<organism evidence="5 6">
    <name type="scientific">Pseudomonas putida</name>
    <name type="common">Arthrobacter siderocapsulatus</name>
    <dbReference type="NCBI Taxonomy" id="303"/>
    <lineage>
        <taxon>Bacteria</taxon>
        <taxon>Pseudomonadati</taxon>
        <taxon>Pseudomonadota</taxon>
        <taxon>Gammaproteobacteria</taxon>
        <taxon>Pseudomonadales</taxon>
        <taxon>Pseudomonadaceae</taxon>
        <taxon>Pseudomonas</taxon>
    </lineage>
</organism>
<dbReference type="PANTHER" id="PTHR34596">
    <property type="entry name" value="CHITOPORIN"/>
    <property type="match status" value="1"/>
</dbReference>
<dbReference type="AlphaFoldDB" id="A0A2C5V746"/>
<evidence type="ECO:0000313" key="6">
    <source>
        <dbReference type="Proteomes" id="UP000222460"/>
    </source>
</evidence>
<dbReference type="EMBL" id="PDKZ01000002">
    <property type="protein sequence ID" value="PHH40389.1"/>
    <property type="molecule type" value="Genomic_DNA"/>
</dbReference>
<dbReference type="PANTHER" id="PTHR34596:SF2">
    <property type="entry name" value="CHITOPORIN"/>
    <property type="match status" value="1"/>
</dbReference>
<keyword evidence="3 4" id="KW-0732">Signal</keyword>
<evidence type="ECO:0000256" key="4">
    <source>
        <dbReference type="SAM" id="SignalP"/>
    </source>
</evidence>
<proteinExistence type="inferred from homology"/>